<name>A0A2Z7CZJ4_9LAMI</name>
<feature type="transmembrane region" description="Helical" evidence="9">
    <location>
        <begin position="398"/>
        <end position="415"/>
    </location>
</feature>
<evidence type="ECO:0000259" key="10">
    <source>
        <dbReference type="Pfam" id="PF03151"/>
    </source>
</evidence>
<keyword evidence="2" id="KW-0813">Transport</keyword>
<dbReference type="InterPro" id="IPR050186">
    <property type="entry name" value="TPT_transporter"/>
</dbReference>
<evidence type="ECO:0000256" key="9">
    <source>
        <dbReference type="SAM" id="Phobius"/>
    </source>
</evidence>
<feature type="transmembrane region" description="Helical" evidence="9">
    <location>
        <begin position="299"/>
        <end position="318"/>
    </location>
</feature>
<evidence type="ECO:0000256" key="2">
    <source>
        <dbReference type="ARBA" id="ARBA00022448"/>
    </source>
</evidence>
<dbReference type="GO" id="GO:0015120">
    <property type="term" value="F:phosphoglycerate transmembrane transporter activity"/>
    <property type="evidence" value="ECO:0007669"/>
    <property type="project" value="UniProtKB-ARBA"/>
</dbReference>
<evidence type="ECO:0000313" key="12">
    <source>
        <dbReference type="Proteomes" id="UP000250235"/>
    </source>
</evidence>
<evidence type="ECO:0000256" key="1">
    <source>
        <dbReference type="ARBA" id="ARBA00004508"/>
    </source>
</evidence>
<evidence type="ECO:0000256" key="6">
    <source>
        <dbReference type="ARBA" id="ARBA00022946"/>
    </source>
</evidence>
<evidence type="ECO:0000256" key="3">
    <source>
        <dbReference type="ARBA" id="ARBA00022528"/>
    </source>
</evidence>
<dbReference type="AlphaFoldDB" id="A0A2Z7CZJ4"/>
<accession>A0A2Z7CZJ4</accession>
<dbReference type="PANTHER" id="PTHR11132">
    <property type="entry name" value="SOLUTE CARRIER FAMILY 35"/>
    <property type="match status" value="1"/>
</dbReference>
<keyword evidence="12" id="KW-1185">Reference proteome</keyword>
<evidence type="ECO:0000256" key="4">
    <source>
        <dbReference type="ARBA" id="ARBA00022640"/>
    </source>
</evidence>
<keyword evidence="4" id="KW-0934">Plastid</keyword>
<dbReference type="InterPro" id="IPR037185">
    <property type="entry name" value="EmrE-like"/>
</dbReference>
<dbReference type="EMBL" id="KQ991625">
    <property type="protein sequence ID" value="KZV51447.1"/>
    <property type="molecule type" value="Genomic_DNA"/>
</dbReference>
<keyword evidence="7 9" id="KW-1133">Transmembrane helix</keyword>
<evidence type="ECO:0000256" key="8">
    <source>
        <dbReference type="ARBA" id="ARBA00023136"/>
    </source>
</evidence>
<reference evidence="11 12" key="1">
    <citation type="journal article" date="2015" name="Proc. Natl. Acad. Sci. U.S.A.">
        <title>The resurrection genome of Boea hygrometrica: A blueprint for survival of dehydration.</title>
        <authorList>
            <person name="Xiao L."/>
            <person name="Yang G."/>
            <person name="Zhang L."/>
            <person name="Yang X."/>
            <person name="Zhao S."/>
            <person name="Ji Z."/>
            <person name="Zhou Q."/>
            <person name="Hu M."/>
            <person name="Wang Y."/>
            <person name="Chen M."/>
            <person name="Xu Y."/>
            <person name="Jin H."/>
            <person name="Xiao X."/>
            <person name="Hu G."/>
            <person name="Bao F."/>
            <person name="Hu Y."/>
            <person name="Wan P."/>
            <person name="Li L."/>
            <person name="Deng X."/>
            <person name="Kuang T."/>
            <person name="Xiang C."/>
            <person name="Zhu J.K."/>
            <person name="Oliver M.J."/>
            <person name="He Y."/>
        </authorList>
    </citation>
    <scope>NUCLEOTIDE SEQUENCE [LARGE SCALE GENOMIC DNA]</scope>
    <source>
        <strain evidence="12">cv. XS01</strain>
    </source>
</reference>
<dbReference type="SUPFAM" id="SSF103481">
    <property type="entry name" value="Multidrug resistance efflux transporter EmrE"/>
    <property type="match status" value="2"/>
</dbReference>
<protein>
    <recommendedName>
        <fullName evidence="10">Sugar phosphate transporter domain-containing protein</fullName>
    </recommendedName>
</protein>
<dbReference type="GO" id="GO:0031969">
    <property type="term" value="C:chloroplast membrane"/>
    <property type="evidence" value="ECO:0007669"/>
    <property type="project" value="UniProtKB-SubCell"/>
</dbReference>
<dbReference type="Pfam" id="PF03151">
    <property type="entry name" value="TPT"/>
    <property type="match status" value="1"/>
</dbReference>
<keyword evidence="6" id="KW-0809">Transit peptide</keyword>
<feature type="transmembrane region" description="Helical" evidence="9">
    <location>
        <begin position="268"/>
        <end position="287"/>
    </location>
</feature>
<gene>
    <name evidence="11" type="ORF">F511_38228</name>
</gene>
<evidence type="ECO:0000313" key="11">
    <source>
        <dbReference type="EMBL" id="KZV51447.1"/>
    </source>
</evidence>
<evidence type="ECO:0000256" key="7">
    <source>
        <dbReference type="ARBA" id="ARBA00022989"/>
    </source>
</evidence>
<proteinExistence type="predicted"/>
<organism evidence="11 12">
    <name type="scientific">Dorcoceras hygrometricum</name>
    <dbReference type="NCBI Taxonomy" id="472368"/>
    <lineage>
        <taxon>Eukaryota</taxon>
        <taxon>Viridiplantae</taxon>
        <taxon>Streptophyta</taxon>
        <taxon>Embryophyta</taxon>
        <taxon>Tracheophyta</taxon>
        <taxon>Spermatophyta</taxon>
        <taxon>Magnoliopsida</taxon>
        <taxon>eudicotyledons</taxon>
        <taxon>Gunneridae</taxon>
        <taxon>Pentapetalae</taxon>
        <taxon>asterids</taxon>
        <taxon>lamiids</taxon>
        <taxon>Lamiales</taxon>
        <taxon>Gesneriaceae</taxon>
        <taxon>Didymocarpoideae</taxon>
        <taxon>Trichosporeae</taxon>
        <taxon>Loxocarpinae</taxon>
        <taxon>Dorcoceras</taxon>
    </lineage>
</organism>
<dbReference type="OrthoDB" id="6418713at2759"/>
<comment type="subcellular location">
    <subcellularLocation>
        <location evidence="1">Plastid</location>
        <location evidence="1">Chloroplast membrane</location>
        <topology evidence="1">Multi-pass membrane protein</topology>
    </subcellularLocation>
</comment>
<dbReference type="Proteomes" id="UP000250235">
    <property type="component" value="Unassembled WGS sequence"/>
</dbReference>
<dbReference type="InterPro" id="IPR004696">
    <property type="entry name" value="Tpt_PEP_transl"/>
</dbReference>
<feature type="domain" description="Sugar phosphate transporter" evidence="10">
    <location>
        <begin position="110"/>
        <end position="413"/>
    </location>
</feature>
<dbReference type="NCBIfam" id="TIGR00817">
    <property type="entry name" value="tpt"/>
    <property type="match status" value="1"/>
</dbReference>
<feature type="transmembrane region" description="Helical" evidence="9">
    <location>
        <begin position="106"/>
        <end position="128"/>
    </location>
</feature>
<keyword evidence="8 9" id="KW-0472">Membrane</keyword>
<keyword evidence="3" id="KW-0150">Chloroplast</keyword>
<dbReference type="GO" id="GO:0015605">
    <property type="term" value="F:organophosphate ester transmembrane transporter activity"/>
    <property type="evidence" value="ECO:0007669"/>
    <property type="project" value="UniProtKB-ARBA"/>
</dbReference>
<feature type="transmembrane region" description="Helical" evidence="9">
    <location>
        <begin position="243"/>
        <end position="262"/>
    </location>
</feature>
<dbReference type="InterPro" id="IPR004853">
    <property type="entry name" value="Sugar_P_trans_dom"/>
</dbReference>
<feature type="transmembrane region" description="Helical" evidence="9">
    <location>
        <begin position="151"/>
        <end position="176"/>
    </location>
</feature>
<sequence>MASMSNIHLLQQSKSLSLYKQLATNSVASIANRRRAHLDFSPLSRKIESTKPVVFSSTPLKFVGLSEILKHHKSWITKAAAADSEGREIEIENGSAKTGKSFAERFPALVTGFFFFTWYFLNVIFNILNKKVYNYFPYPYCDFLTVLGQKSFLFCSFVSAVHLLVGVSYCLVSWAIGLPKRAPVDKEILGILTPVAFCHALGHVMSNVSFAAVAVSFTHTIKALEPFFNAGASQFVLGHQIPLSLWLSLAPVVIGVSMASMTELSFNWTGFSSAMISNIAFTYRSIYSKKAMTGMDSTNVYAYTSIIALLFCLPPAIFIEGPSLMQYGFNEAIAKVGLHKFLSDLFWIGMFYHLYNQVATNTLERVAPLTHAVGNVLKRVFVIGFSIVVFGNKISTQTGIGTGIAIAGVAIYSLIKANMEEEKRKAAKAPAS</sequence>
<keyword evidence="5 9" id="KW-0812">Transmembrane</keyword>
<evidence type="ECO:0000256" key="5">
    <source>
        <dbReference type="ARBA" id="ARBA00022692"/>
    </source>
</evidence>